<dbReference type="InterPro" id="IPR006311">
    <property type="entry name" value="TAT_signal"/>
</dbReference>
<keyword evidence="1" id="KW-0732">Signal</keyword>
<dbReference type="AlphaFoldDB" id="A0A1E5IQ83"/>
<sequence length="216" mass="24117">MMARITRQHLTNKGNMSRYAYASGMSRRAFLQKTGAGAALLALIGIKPVFAGTEAFDRNQVVPDRSTSSPRNFDVITRAIVETVQLHLFPDDGDGPSAQQLNAYTYLLWAIDEPDNQADGDRPFVIQGASWLEELSQEELGTSFLLLDETAQDNLLQRVAKSRAGENWLSLLLYYLLEALTLDPIYGGNPQGIGWQWLEYQPGFPRPTVGKTYLDF</sequence>
<dbReference type="Proteomes" id="UP000095230">
    <property type="component" value="Unassembled WGS sequence"/>
</dbReference>
<dbReference type="InterPro" id="IPR027056">
    <property type="entry name" value="Gluconate_2DH_su3"/>
</dbReference>
<dbReference type="EMBL" id="MCBT01000046">
    <property type="protein sequence ID" value="OEG72722.1"/>
    <property type="molecule type" value="Genomic_DNA"/>
</dbReference>
<proteinExistence type="predicted"/>
<dbReference type="PROSITE" id="PS51318">
    <property type="entry name" value="TAT"/>
    <property type="match status" value="1"/>
</dbReference>
<dbReference type="STRING" id="23.BEL05_10625"/>
<dbReference type="NCBIfam" id="TIGR01409">
    <property type="entry name" value="TAT_signal_seq"/>
    <property type="match status" value="1"/>
</dbReference>
<accession>A0A1E5IQ83</accession>
<gene>
    <name evidence="2" type="ORF">BEL05_10625</name>
</gene>
<evidence type="ECO:0000313" key="2">
    <source>
        <dbReference type="EMBL" id="OEG72722.1"/>
    </source>
</evidence>
<dbReference type="OrthoDB" id="6259504at2"/>
<comment type="caution">
    <text evidence="2">The sequence shown here is derived from an EMBL/GenBank/DDBJ whole genome shotgun (WGS) entry which is preliminary data.</text>
</comment>
<name>A0A1E5IQ83_SHECO</name>
<dbReference type="Pfam" id="PF13618">
    <property type="entry name" value="Gluconate_2-dh3"/>
    <property type="match status" value="1"/>
</dbReference>
<evidence type="ECO:0000256" key="1">
    <source>
        <dbReference type="ARBA" id="ARBA00022729"/>
    </source>
</evidence>
<organism evidence="2 3">
    <name type="scientific">Shewanella colwelliana</name>
    <name type="common">Alteromonas colwelliana</name>
    <dbReference type="NCBI Taxonomy" id="23"/>
    <lineage>
        <taxon>Bacteria</taxon>
        <taxon>Pseudomonadati</taxon>
        <taxon>Pseudomonadota</taxon>
        <taxon>Gammaproteobacteria</taxon>
        <taxon>Alteromonadales</taxon>
        <taxon>Shewanellaceae</taxon>
        <taxon>Shewanella</taxon>
    </lineage>
</organism>
<protein>
    <submittedName>
        <fullName evidence="2">Transcriptional initiation protein Tat</fullName>
    </submittedName>
</protein>
<reference evidence="2 3" key="1">
    <citation type="submission" date="2016-07" db="EMBL/GenBank/DDBJ databases">
        <title>Whole-genome of two Shewanella species isolated from a digestive organ of sea cucumber Apostichopus japonicus Selenka 1867.</title>
        <authorList>
            <person name="Hong H.-H."/>
            <person name="Choi H."/>
            <person name="Cheon S."/>
            <person name="Oh J.-S."/>
            <person name="Lee H.-G."/>
            <person name="Park C."/>
        </authorList>
    </citation>
    <scope>NUCLEOTIDE SEQUENCE [LARGE SCALE GENOMIC DNA]</scope>
    <source>
        <strain evidence="2 3">CSB03KR</strain>
    </source>
</reference>
<evidence type="ECO:0000313" key="3">
    <source>
        <dbReference type="Proteomes" id="UP000095230"/>
    </source>
</evidence>
<dbReference type="InterPro" id="IPR019546">
    <property type="entry name" value="TAT_signal_bac_arc"/>
</dbReference>